<accession>A0A8B8LS34</accession>
<keyword evidence="3" id="KW-1185">Reference proteome</keyword>
<dbReference type="Pfam" id="PF07859">
    <property type="entry name" value="Abhydrolase_3"/>
    <property type="match status" value="1"/>
</dbReference>
<organism evidence="3 4">
    <name type="scientific">Abrus precatorius</name>
    <name type="common">Indian licorice</name>
    <name type="synonym">Glycine abrus</name>
    <dbReference type="NCBI Taxonomy" id="3816"/>
    <lineage>
        <taxon>Eukaryota</taxon>
        <taxon>Viridiplantae</taxon>
        <taxon>Streptophyta</taxon>
        <taxon>Embryophyta</taxon>
        <taxon>Tracheophyta</taxon>
        <taxon>Spermatophyta</taxon>
        <taxon>Magnoliopsida</taxon>
        <taxon>eudicotyledons</taxon>
        <taxon>Gunneridae</taxon>
        <taxon>Pentapetalae</taxon>
        <taxon>rosids</taxon>
        <taxon>fabids</taxon>
        <taxon>Fabales</taxon>
        <taxon>Fabaceae</taxon>
        <taxon>Papilionoideae</taxon>
        <taxon>50 kb inversion clade</taxon>
        <taxon>NPAAA clade</taxon>
        <taxon>indigoferoid/millettioid clade</taxon>
        <taxon>Abreae</taxon>
        <taxon>Abrus</taxon>
    </lineage>
</organism>
<dbReference type="KEGG" id="aprc:113867885"/>
<reference evidence="3" key="1">
    <citation type="journal article" date="2019" name="Toxins">
        <title>Detection of Abrin-Like and Prepropulchellin-Like Toxin Genes and Transcripts Using Whole Genome Sequencing and Full-Length Transcript Sequencing of Abrus precatorius.</title>
        <authorList>
            <person name="Hovde B.T."/>
            <person name="Daligault H.E."/>
            <person name="Hanschen E.R."/>
            <person name="Kunde Y.A."/>
            <person name="Johnson M.B."/>
            <person name="Starkenburg S.R."/>
            <person name="Johnson S.L."/>
        </authorList>
    </citation>
    <scope>NUCLEOTIDE SEQUENCE [LARGE SCALE GENOMIC DNA]</scope>
</reference>
<dbReference type="PANTHER" id="PTHR23024:SF654">
    <property type="entry name" value="RECEPTOR GID1, PUTATIVE-RELATED"/>
    <property type="match status" value="1"/>
</dbReference>
<dbReference type="Gene3D" id="3.40.50.1820">
    <property type="entry name" value="alpha/beta hydrolase"/>
    <property type="match status" value="1"/>
</dbReference>
<dbReference type="Proteomes" id="UP000694853">
    <property type="component" value="Unplaced"/>
</dbReference>
<dbReference type="OrthoDB" id="408631at2759"/>
<dbReference type="AlphaFoldDB" id="A0A8B8LS34"/>
<feature type="domain" description="Alpha/beta hydrolase fold-3" evidence="2">
    <location>
        <begin position="79"/>
        <end position="298"/>
    </location>
</feature>
<evidence type="ECO:0000259" key="2">
    <source>
        <dbReference type="Pfam" id="PF07859"/>
    </source>
</evidence>
<dbReference type="InterPro" id="IPR013094">
    <property type="entry name" value="AB_hydrolase_3"/>
</dbReference>
<protein>
    <submittedName>
        <fullName evidence="4">Carboxylesterase 1-like</fullName>
    </submittedName>
</protein>
<dbReference type="RefSeq" id="XP_027359191.1">
    <property type="nucleotide sequence ID" value="XM_027503390.1"/>
</dbReference>
<name>A0A8B8LS34_ABRPR</name>
<evidence type="ECO:0000313" key="3">
    <source>
        <dbReference type="Proteomes" id="UP000694853"/>
    </source>
</evidence>
<dbReference type="PANTHER" id="PTHR23024">
    <property type="entry name" value="ARYLACETAMIDE DEACETYLASE"/>
    <property type="match status" value="1"/>
</dbReference>
<comment type="similarity">
    <text evidence="1">Belongs to the 'GDXG' lipolytic enzyme family.</text>
</comment>
<evidence type="ECO:0000313" key="4">
    <source>
        <dbReference type="RefSeq" id="XP_027359191.1"/>
    </source>
</evidence>
<dbReference type="InterPro" id="IPR050466">
    <property type="entry name" value="Carboxylest/Gibb_receptor"/>
</dbReference>
<dbReference type="GeneID" id="113867885"/>
<dbReference type="GO" id="GO:0016787">
    <property type="term" value="F:hydrolase activity"/>
    <property type="evidence" value="ECO:0007669"/>
    <property type="project" value="InterPro"/>
</dbReference>
<sequence length="322" mass="35707">MSNETTSPSNINDPYRHVGLVLNPDGTLTRLRNIPNTAPSLGTSVLTKDLTINPSNKTWLRLFLPRTALSSNPNKLPLIVFFHGSGFIVASASSTMFHDLCVHIAETVNAVVASVDYRLAPEHRLPAAYDDATEALAWIRTSDEEWLTRHVDYSSCFLMGNSAGATIAYFAGLRAAEKARDLEPLKIKGLIVRQPFFGGSERTESELRLENDANLPLCVTDMLWELALPRGVGKEHEYCNVKGGSEKLEMVKELGWRVLVSANEGDPMVDRAKELVALLKEKGVKVVCDFDEEGYHGVEHSDPSKEKRLLRVLKDFVYSSHA</sequence>
<proteinExistence type="inferred from homology"/>
<dbReference type="InterPro" id="IPR029058">
    <property type="entry name" value="AB_hydrolase_fold"/>
</dbReference>
<gene>
    <name evidence="4" type="primary">LOC113867885</name>
</gene>
<evidence type="ECO:0000256" key="1">
    <source>
        <dbReference type="ARBA" id="ARBA00010515"/>
    </source>
</evidence>
<reference evidence="4" key="2">
    <citation type="submission" date="2025-08" db="UniProtKB">
        <authorList>
            <consortium name="RefSeq"/>
        </authorList>
    </citation>
    <scope>IDENTIFICATION</scope>
    <source>
        <tissue evidence="4">Young leaves</tissue>
    </source>
</reference>
<dbReference type="SUPFAM" id="SSF53474">
    <property type="entry name" value="alpha/beta-Hydrolases"/>
    <property type="match status" value="1"/>
</dbReference>